<comment type="subcellular location">
    <subcellularLocation>
        <location evidence="1">Membrane</location>
        <topology evidence="1">Multi-pass membrane protein</topology>
    </subcellularLocation>
</comment>
<feature type="transmembrane region" description="Helical" evidence="6">
    <location>
        <begin position="79"/>
        <end position="97"/>
    </location>
</feature>
<dbReference type="GO" id="GO:0022857">
    <property type="term" value="F:transmembrane transporter activity"/>
    <property type="evidence" value="ECO:0007669"/>
    <property type="project" value="InterPro"/>
</dbReference>
<evidence type="ECO:0000313" key="9">
    <source>
        <dbReference type="Proteomes" id="UP001056012"/>
    </source>
</evidence>
<evidence type="ECO:0000256" key="2">
    <source>
        <dbReference type="ARBA" id="ARBA00022448"/>
    </source>
</evidence>
<evidence type="ECO:0000256" key="1">
    <source>
        <dbReference type="ARBA" id="ARBA00004141"/>
    </source>
</evidence>
<feature type="transmembrane region" description="Helical" evidence="6">
    <location>
        <begin position="304"/>
        <end position="325"/>
    </location>
</feature>
<evidence type="ECO:0000256" key="3">
    <source>
        <dbReference type="ARBA" id="ARBA00022692"/>
    </source>
</evidence>
<feature type="transmembrane region" description="Helical" evidence="6">
    <location>
        <begin position="134"/>
        <end position="153"/>
    </location>
</feature>
<feature type="transmembrane region" description="Helical" evidence="6">
    <location>
        <begin position="197"/>
        <end position="217"/>
    </location>
</feature>
<dbReference type="PANTHER" id="PTHR23501">
    <property type="entry name" value="MAJOR FACILITATOR SUPERFAMILY"/>
    <property type="match status" value="1"/>
</dbReference>
<dbReference type="Pfam" id="PF07690">
    <property type="entry name" value="MFS_1"/>
    <property type="match status" value="1"/>
</dbReference>
<feature type="transmembrane region" description="Helical" evidence="6">
    <location>
        <begin position="345"/>
        <end position="364"/>
    </location>
</feature>
<dbReference type="InterPro" id="IPR020846">
    <property type="entry name" value="MFS_dom"/>
</dbReference>
<keyword evidence="3 6" id="KW-0812">Transmembrane</keyword>
<evidence type="ECO:0000256" key="5">
    <source>
        <dbReference type="ARBA" id="ARBA00023136"/>
    </source>
</evidence>
<feature type="transmembrane region" description="Helical" evidence="6">
    <location>
        <begin position="371"/>
        <end position="389"/>
    </location>
</feature>
<feature type="domain" description="Major facilitator superfamily (MFS) profile" evidence="7">
    <location>
        <begin position="44"/>
        <end position="543"/>
    </location>
</feature>
<accession>A0A9Q8ZDT1</accession>
<keyword evidence="2" id="KW-0813">Transport</keyword>
<dbReference type="AlphaFoldDB" id="A0A9Q8ZDT1"/>
<feature type="transmembrane region" description="Helical" evidence="6">
    <location>
        <begin position="41"/>
        <end position="67"/>
    </location>
</feature>
<feature type="transmembrane region" description="Helical" evidence="6">
    <location>
        <begin position="262"/>
        <end position="283"/>
    </location>
</feature>
<gene>
    <name evidence="8" type="ORF">yc1106_06913</name>
</gene>
<dbReference type="InterPro" id="IPR011701">
    <property type="entry name" value="MFS"/>
</dbReference>
<feature type="transmembrane region" description="Helical" evidence="6">
    <location>
        <begin position="237"/>
        <end position="256"/>
    </location>
</feature>
<dbReference type="VEuPathDB" id="FungiDB:yc1106_06913"/>
<dbReference type="GO" id="GO:0005886">
    <property type="term" value="C:plasma membrane"/>
    <property type="evidence" value="ECO:0007669"/>
    <property type="project" value="TreeGrafter"/>
</dbReference>
<organism evidence="8 9">
    <name type="scientific">Curvularia clavata</name>
    <dbReference type="NCBI Taxonomy" id="95742"/>
    <lineage>
        <taxon>Eukaryota</taxon>
        <taxon>Fungi</taxon>
        <taxon>Dikarya</taxon>
        <taxon>Ascomycota</taxon>
        <taxon>Pezizomycotina</taxon>
        <taxon>Dothideomycetes</taxon>
        <taxon>Pleosporomycetidae</taxon>
        <taxon>Pleosporales</taxon>
        <taxon>Pleosporineae</taxon>
        <taxon>Pleosporaceae</taxon>
        <taxon>Curvularia</taxon>
    </lineage>
</organism>
<dbReference type="PANTHER" id="PTHR23501:SF177">
    <property type="entry name" value="MAJOR FACILITATOR SUPERFAMILY (MFS) PROFILE DOMAIN-CONTAINING PROTEIN-RELATED"/>
    <property type="match status" value="1"/>
</dbReference>
<sequence length="543" mass="58461">MAEEIQLNTRTVAPPQNVPRDISRPPSIAEMPQEYPKGIRMVFLTLSLILSLLLAALDNTILATAIPAITTEFGSIANIAWYGTAYSITNGAFKLVWGKAYQSFRIKNVFFLAVFLFETGNVICGAAKSGEILILGRVVAGLGGGGITTGTFIMISLSVHDQYRAAYMGIVSVTFGIASVAGPLLGGGLTDTVGWRWCFWINLPLGFVAITIMALTLKSPITIRETTLRQRIIGLDLGGGVLVTSFLSCFVLGMHYSGTHPWSALSVVGSLVGSVLSFFAFIFNEWKMGQKAMVHAGLLRKPDILANLVFVFFLAGVFYPLQYTLPVQFQSVDAVSASQSGVRQIPMILGISVFTSVANGALTWWRHYRPFMLLGAILATAGTISIYSIDAPTPTRKWIPLELLTGMGIGITLQIPIMFNQSLVTRDDIPSVTALTLFTENLGTSLLVASAEAAFTQGVVNHLKKVLPSLDPHVVVNTGAVQLRDIFRGEELEKVLGSYLYGCRTSHLIGVSCGVVTFLVSAGGAGPGMIRVVKDKFWKSHAS</sequence>
<keyword evidence="9" id="KW-1185">Reference proteome</keyword>
<dbReference type="Gene3D" id="1.20.1250.20">
    <property type="entry name" value="MFS general substrate transporter like domains"/>
    <property type="match status" value="1"/>
</dbReference>
<dbReference type="OrthoDB" id="10021397at2759"/>
<name>A0A9Q8ZDT1_CURCL</name>
<evidence type="ECO:0000256" key="6">
    <source>
        <dbReference type="SAM" id="Phobius"/>
    </source>
</evidence>
<feature type="transmembrane region" description="Helical" evidence="6">
    <location>
        <begin position="165"/>
        <end position="185"/>
    </location>
</feature>
<dbReference type="InterPro" id="IPR036259">
    <property type="entry name" value="MFS_trans_sf"/>
</dbReference>
<keyword evidence="5 6" id="KW-0472">Membrane</keyword>
<dbReference type="Proteomes" id="UP001056012">
    <property type="component" value="Chromosome 5"/>
</dbReference>
<reference evidence="8" key="1">
    <citation type="submission" date="2021-12" db="EMBL/GenBank/DDBJ databases">
        <title>Curvularia clavata genome.</title>
        <authorList>
            <person name="Cao Y."/>
        </authorList>
    </citation>
    <scope>NUCLEOTIDE SEQUENCE</scope>
    <source>
        <strain evidence="8">Yc1106</strain>
    </source>
</reference>
<dbReference type="PROSITE" id="PS50850">
    <property type="entry name" value="MFS"/>
    <property type="match status" value="1"/>
</dbReference>
<evidence type="ECO:0000259" key="7">
    <source>
        <dbReference type="PROSITE" id="PS50850"/>
    </source>
</evidence>
<evidence type="ECO:0000256" key="4">
    <source>
        <dbReference type="ARBA" id="ARBA00022989"/>
    </source>
</evidence>
<proteinExistence type="predicted"/>
<protein>
    <submittedName>
        <fullName evidence="8">MFS gliotoxin efflux transporter glia</fullName>
    </submittedName>
</protein>
<feature type="transmembrane region" description="Helical" evidence="6">
    <location>
        <begin position="109"/>
        <end position="128"/>
    </location>
</feature>
<feature type="transmembrane region" description="Helical" evidence="6">
    <location>
        <begin position="401"/>
        <end position="419"/>
    </location>
</feature>
<dbReference type="EMBL" id="CP089278">
    <property type="protein sequence ID" value="USP79639.1"/>
    <property type="molecule type" value="Genomic_DNA"/>
</dbReference>
<evidence type="ECO:0000313" key="8">
    <source>
        <dbReference type="EMBL" id="USP79639.1"/>
    </source>
</evidence>
<keyword evidence="4 6" id="KW-1133">Transmembrane helix</keyword>
<dbReference type="SUPFAM" id="SSF103473">
    <property type="entry name" value="MFS general substrate transporter"/>
    <property type="match status" value="1"/>
</dbReference>